<protein>
    <submittedName>
        <fullName evidence="1">Uncharacterized protein</fullName>
    </submittedName>
</protein>
<organism evidence="1 2">
    <name type="scientific">Cenococcum geophilum 1.58</name>
    <dbReference type="NCBI Taxonomy" id="794803"/>
    <lineage>
        <taxon>Eukaryota</taxon>
        <taxon>Fungi</taxon>
        <taxon>Dikarya</taxon>
        <taxon>Ascomycota</taxon>
        <taxon>Pezizomycotina</taxon>
        <taxon>Dothideomycetes</taxon>
        <taxon>Pleosporomycetidae</taxon>
        <taxon>Gloniales</taxon>
        <taxon>Gloniaceae</taxon>
        <taxon>Cenococcum</taxon>
    </lineage>
</organism>
<keyword evidence="2" id="KW-1185">Reference proteome</keyword>
<evidence type="ECO:0000313" key="2">
    <source>
        <dbReference type="Proteomes" id="UP000250078"/>
    </source>
</evidence>
<sequence length="92" mass="9555">MQDTSVTTLQAGVSPEDMDGLPLSDASSSEDKGLQMSTGRGTNMPRQLGSYSANELPSYLHYCAAALVPIVTAGLVALFLTRFTALSCTPGA</sequence>
<evidence type="ECO:0000313" key="1">
    <source>
        <dbReference type="EMBL" id="OCK86977.1"/>
    </source>
</evidence>
<reference evidence="1 2" key="1">
    <citation type="journal article" date="2016" name="Nat. Commun.">
        <title>Ectomycorrhizal ecology is imprinted in the genome of the dominant symbiotic fungus Cenococcum geophilum.</title>
        <authorList>
            <consortium name="DOE Joint Genome Institute"/>
            <person name="Peter M."/>
            <person name="Kohler A."/>
            <person name="Ohm R.A."/>
            <person name="Kuo A."/>
            <person name="Krutzmann J."/>
            <person name="Morin E."/>
            <person name="Arend M."/>
            <person name="Barry K.W."/>
            <person name="Binder M."/>
            <person name="Choi C."/>
            <person name="Clum A."/>
            <person name="Copeland A."/>
            <person name="Grisel N."/>
            <person name="Haridas S."/>
            <person name="Kipfer T."/>
            <person name="LaButti K."/>
            <person name="Lindquist E."/>
            <person name="Lipzen A."/>
            <person name="Maire R."/>
            <person name="Meier B."/>
            <person name="Mihaltcheva S."/>
            <person name="Molinier V."/>
            <person name="Murat C."/>
            <person name="Poggeler S."/>
            <person name="Quandt C.A."/>
            <person name="Sperisen C."/>
            <person name="Tritt A."/>
            <person name="Tisserant E."/>
            <person name="Crous P.W."/>
            <person name="Henrissat B."/>
            <person name="Nehls U."/>
            <person name="Egli S."/>
            <person name="Spatafora J.W."/>
            <person name="Grigoriev I.V."/>
            <person name="Martin F.M."/>
        </authorList>
    </citation>
    <scope>NUCLEOTIDE SEQUENCE [LARGE SCALE GENOMIC DNA]</scope>
    <source>
        <strain evidence="1 2">1.58</strain>
    </source>
</reference>
<dbReference type="Proteomes" id="UP000250078">
    <property type="component" value="Unassembled WGS sequence"/>
</dbReference>
<gene>
    <name evidence="1" type="ORF">K441DRAFT_19893</name>
</gene>
<accession>A0ACC8EL66</accession>
<dbReference type="EMBL" id="KV748276">
    <property type="protein sequence ID" value="OCK86977.1"/>
    <property type="molecule type" value="Genomic_DNA"/>
</dbReference>
<proteinExistence type="predicted"/>
<name>A0ACC8EL66_9PEZI</name>